<dbReference type="Proteomes" id="UP001159042">
    <property type="component" value="Unassembled WGS sequence"/>
</dbReference>
<reference evidence="2 3" key="1">
    <citation type="journal article" date="2023" name="Insect Mol. Biol.">
        <title>Genome sequencing provides insights into the evolution of gene families encoding plant cell wall-degrading enzymes in longhorned beetles.</title>
        <authorList>
            <person name="Shin N.R."/>
            <person name="Okamura Y."/>
            <person name="Kirsch R."/>
            <person name="Pauchet Y."/>
        </authorList>
    </citation>
    <scope>NUCLEOTIDE SEQUENCE [LARGE SCALE GENOMIC DNA]</scope>
    <source>
        <strain evidence="2">EAD_L_NR</strain>
    </source>
</reference>
<dbReference type="GO" id="GO:0005856">
    <property type="term" value="C:cytoskeleton"/>
    <property type="evidence" value="ECO:0007669"/>
    <property type="project" value="InterPro"/>
</dbReference>
<dbReference type="InterPro" id="IPR035915">
    <property type="entry name" value="Plakin_repeat_sf"/>
</dbReference>
<keyword evidence="3" id="KW-1185">Reference proteome</keyword>
<feature type="region of interest" description="Disordered" evidence="1">
    <location>
        <begin position="59"/>
        <end position="99"/>
    </location>
</feature>
<feature type="compositionally biased region" description="Polar residues" evidence="1">
    <location>
        <begin position="59"/>
        <end position="82"/>
    </location>
</feature>
<name>A0AAV8WD31_9CUCU</name>
<dbReference type="Gene3D" id="3.90.1290.10">
    <property type="entry name" value="Plakin repeat"/>
    <property type="match status" value="4"/>
</dbReference>
<proteinExistence type="predicted"/>
<organism evidence="2 3">
    <name type="scientific">Exocentrus adspersus</name>
    <dbReference type="NCBI Taxonomy" id="1586481"/>
    <lineage>
        <taxon>Eukaryota</taxon>
        <taxon>Metazoa</taxon>
        <taxon>Ecdysozoa</taxon>
        <taxon>Arthropoda</taxon>
        <taxon>Hexapoda</taxon>
        <taxon>Insecta</taxon>
        <taxon>Pterygota</taxon>
        <taxon>Neoptera</taxon>
        <taxon>Endopterygota</taxon>
        <taxon>Coleoptera</taxon>
        <taxon>Polyphaga</taxon>
        <taxon>Cucujiformia</taxon>
        <taxon>Chrysomeloidea</taxon>
        <taxon>Cerambycidae</taxon>
        <taxon>Lamiinae</taxon>
        <taxon>Acanthocinini</taxon>
        <taxon>Exocentrus</taxon>
    </lineage>
</organism>
<dbReference type="EMBL" id="JANEYG010000003">
    <property type="protein sequence ID" value="KAJ8924120.1"/>
    <property type="molecule type" value="Genomic_DNA"/>
</dbReference>
<feature type="compositionally biased region" description="Basic and acidic residues" evidence="1">
    <location>
        <begin position="83"/>
        <end position="99"/>
    </location>
</feature>
<sequence length="695" mass="77667">MSDDYDFRHELQNVPWRLVEQMQPQPFKTFRTEFHMSSASEHTSTYTTTTHYSKQYIQTTKTSRTENGTTIKIPDDQQSQSRWNRDETDKIANGRPPDKHTTLTQIIQEPQTWGSTMQFTEIKSLKRVHKVHEGIGTESITDLAGIINPYTGERMTIREAIANRILDVRTGKIVASPDGTQITIDEAQRLGLIDTKIAESLQSPCGIREDGHDLTLLEAIQREIYEAEHGFMDPSEKRIKVNHSTTISQAIDDGRVDVTSGTYTLENGERIDIREAYKRGYLLQHTEVKLQTGAVPLSDAISQSLIDDRTGWIVDRNSGNKYQIDAAIKCNVVDGDVREIVDPKTDNKITVIQAIDKGIINPKLGKYILGYEKLTFLEAKRRQLIVKPKTLKEVVDDNLIDENGKISSPLHQTALTLLEAANRAVLDVDSVESILDLRTNKYVTLSEALKEGIILPDSRFRNTVTGEIISIPEAVSRGYIISVVRKSIFDVDGFQPPDKSDHISFNAANAKGYISKKNNGSLLISKKSGKLIPFTEGVNSGEVKPEVFEMLSRPIGIVENQKELSVLEAVFRGYIDPKTGNLIDVSANKIIYLNEAIAQHLISPEGAAMLNSLLNLNVSTKITRTLVQRYVTVTNKDIKQEVITYTEALRLGLINNELQTYTDPVTKEAIPIVQAISEGKLAPDTESSEKSNHGE</sequence>
<accession>A0AAV8WD31</accession>
<protein>
    <recommendedName>
        <fullName evidence="4">Plectin</fullName>
    </recommendedName>
</protein>
<dbReference type="SUPFAM" id="SSF75399">
    <property type="entry name" value="Plakin repeat"/>
    <property type="match status" value="4"/>
</dbReference>
<dbReference type="InterPro" id="IPR001101">
    <property type="entry name" value="Plectin_repeat"/>
</dbReference>
<dbReference type="AlphaFoldDB" id="A0AAV8WD31"/>
<dbReference type="SMART" id="SM00250">
    <property type="entry name" value="PLEC"/>
    <property type="match status" value="7"/>
</dbReference>
<evidence type="ECO:0008006" key="4">
    <source>
        <dbReference type="Google" id="ProtNLM"/>
    </source>
</evidence>
<evidence type="ECO:0000313" key="2">
    <source>
        <dbReference type="EMBL" id="KAJ8924120.1"/>
    </source>
</evidence>
<evidence type="ECO:0000256" key="1">
    <source>
        <dbReference type="SAM" id="MobiDB-lite"/>
    </source>
</evidence>
<gene>
    <name evidence="2" type="ORF">NQ315_006903</name>
</gene>
<comment type="caution">
    <text evidence="2">The sequence shown here is derived from an EMBL/GenBank/DDBJ whole genome shotgun (WGS) entry which is preliminary data.</text>
</comment>
<evidence type="ECO:0000313" key="3">
    <source>
        <dbReference type="Proteomes" id="UP001159042"/>
    </source>
</evidence>